<evidence type="ECO:0000256" key="3">
    <source>
        <dbReference type="ARBA" id="ARBA00022729"/>
    </source>
</evidence>
<evidence type="ECO:0000256" key="4">
    <source>
        <dbReference type="ARBA" id="ARBA00022989"/>
    </source>
</evidence>
<proteinExistence type="predicted"/>
<dbReference type="STRING" id="52904.ENSSMAP00000010048"/>
<keyword evidence="4 8" id="KW-1133">Transmembrane helix</keyword>
<evidence type="ECO:0000256" key="7">
    <source>
        <dbReference type="ARBA" id="ARBA00023180"/>
    </source>
</evidence>
<keyword evidence="2 8" id="KW-0812">Transmembrane</keyword>
<dbReference type="PANTHER" id="PTHR23037">
    <property type="entry name" value="CYTOKINE RECEPTOR"/>
    <property type="match status" value="1"/>
</dbReference>
<name>A0A2U9BD09_SCOMX</name>
<dbReference type="PROSITE" id="PS50853">
    <property type="entry name" value="FN3"/>
    <property type="match status" value="1"/>
</dbReference>
<organism evidence="10 11">
    <name type="scientific">Scophthalmus maximus</name>
    <name type="common">Turbot</name>
    <name type="synonym">Psetta maxima</name>
    <dbReference type="NCBI Taxonomy" id="52904"/>
    <lineage>
        <taxon>Eukaryota</taxon>
        <taxon>Metazoa</taxon>
        <taxon>Chordata</taxon>
        <taxon>Craniata</taxon>
        <taxon>Vertebrata</taxon>
        <taxon>Euteleostomi</taxon>
        <taxon>Actinopterygii</taxon>
        <taxon>Neopterygii</taxon>
        <taxon>Teleostei</taxon>
        <taxon>Neoteleostei</taxon>
        <taxon>Acanthomorphata</taxon>
        <taxon>Carangaria</taxon>
        <taxon>Pleuronectiformes</taxon>
        <taxon>Pleuronectoidei</taxon>
        <taxon>Scophthalmidae</taxon>
        <taxon>Scophthalmus</taxon>
    </lineage>
</organism>
<reference evidence="10 11" key="1">
    <citation type="submission" date="2017-12" db="EMBL/GenBank/DDBJ databases">
        <title>Integrating genomic resources of turbot (Scophthalmus maximus) in depth evaluation of genetic and physical mapping variation across individuals.</title>
        <authorList>
            <person name="Martinez P."/>
        </authorList>
    </citation>
    <scope>NUCLEOTIDE SEQUENCE [LARGE SCALE GENOMIC DNA]</scope>
</reference>
<dbReference type="Gene3D" id="2.60.40.10">
    <property type="entry name" value="Immunoglobulins"/>
    <property type="match status" value="1"/>
</dbReference>
<evidence type="ECO:0000256" key="2">
    <source>
        <dbReference type="ARBA" id="ARBA00022692"/>
    </source>
</evidence>
<evidence type="ECO:0000256" key="8">
    <source>
        <dbReference type="SAM" id="Phobius"/>
    </source>
</evidence>
<dbReference type="CDD" id="cd00063">
    <property type="entry name" value="FN3"/>
    <property type="match status" value="1"/>
</dbReference>
<comment type="subcellular location">
    <subcellularLocation>
        <location evidence="1">Membrane</location>
        <topology evidence="1">Single-pass type I membrane protein</topology>
    </subcellularLocation>
</comment>
<evidence type="ECO:0000313" key="10">
    <source>
        <dbReference type="EMBL" id="AWP01794.1"/>
    </source>
</evidence>
<evidence type="ECO:0000256" key="5">
    <source>
        <dbReference type="ARBA" id="ARBA00023136"/>
    </source>
</evidence>
<keyword evidence="5 8" id="KW-0472">Membrane</keyword>
<evidence type="ECO:0000256" key="1">
    <source>
        <dbReference type="ARBA" id="ARBA00004479"/>
    </source>
</evidence>
<dbReference type="Proteomes" id="UP000246464">
    <property type="component" value="Chromosome 5"/>
</dbReference>
<dbReference type="InterPro" id="IPR036116">
    <property type="entry name" value="FN3_sf"/>
</dbReference>
<accession>A0A2U9BD09</accession>
<sequence length="645" mass="68967">MRIWKETMKGISPLSVDTQGGGRVFLTILLTLGHMTTVTTLPGVLNDTTTALDCTNDFDEQMFCAFDALNCSEHEVTLLSNDGHGETHCVPRHCDSGRCCCSVQMMLILGETHTASLRKGGKSVEDRIISISASIKPKTPTIISVDEVNGSFQVKWKTNMEGAIGDSLTANVTYHKKDDAKKVFQSVQPTTVDGLSIYEIPGWDLEPSTTYVVSVKSYIERSGKFSDSSKELEFTTPASPDALFLGIIISLSIAAVLITSVVFCCYVKLKSKWWDTVVKCSNPKLLLIRPYEQQLLKPELPITCAVCVEPLIPDDSESWWKGSLADTSSGNLKQSSGISTASSCLSYMKTEPADILASVHDALSKAFPNISPTSPLTTNLLQESNRDGGLLSVPFGPCDANAGEVKSGWSAFNNKTYSILISSCPPTIMTDSSEVRAPADMVCDSAYCPTEGDVVACQEQLAPACPLLNSQTAASSPMPTDMSYHQCNADSGGLSYAEDSGSSSISSGTSTTFLCDPVSRVEAGYESLDEGISAATKPIGPMEVAIKCDDNPCYGCVPAGSHSLPPLDDAYQAFQTLVGQPGAERKEHLDQCPVESFTKGSPAIPGFIRNVQGDQCLSELQRPFLSLISAAVPVGVMTESGYQGV</sequence>
<gene>
    <name evidence="10" type="ORF">SMAX5B_013186</name>
</gene>
<feature type="domain" description="Fibronectin type-III" evidence="9">
    <location>
        <begin position="136"/>
        <end position="239"/>
    </location>
</feature>
<keyword evidence="3" id="KW-0732">Signal</keyword>
<protein>
    <recommendedName>
        <fullName evidence="9">Fibronectin type-III domain-containing protein</fullName>
    </recommendedName>
</protein>
<evidence type="ECO:0000313" key="11">
    <source>
        <dbReference type="Proteomes" id="UP000246464"/>
    </source>
</evidence>
<dbReference type="InterPro" id="IPR003961">
    <property type="entry name" value="FN3_dom"/>
</dbReference>
<dbReference type="GO" id="GO:0004896">
    <property type="term" value="F:cytokine receptor activity"/>
    <property type="evidence" value="ECO:0007669"/>
    <property type="project" value="TreeGrafter"/>
</dbReference>
<feature type="transmembrane region" description="Helical" evidence="8">
    <location>
        <begin position="242"/>
        <end position="267"/>
    </location>
</feature>
<dbReference type="GO" id="GO:0009897">
    <property type="term" value="C:external side of plasma membrane"/>
    <property type="evidence" value="ECO:0007669"/>
    <property type="project" value="TreeGrafter"/>
</dbReference>
<evidence type="ECO:0000259" key="9">
    <source>
        <dbReference type="PROSITE" id="PS50853"/>
    </source>
</evidence>
<dbReference type="SUPFAM" id="SSF49265">
    <property type="entry name" value="Fibronectin type III"/>
    <property type="match status" value="1"/>
</dbReference>
<dbReference type="GO" id="GO:0016064">
    <property type="term" value="P:immunoglobulin mediated immune response"/>
    <property type="evidence" value="ECO:0007669"/>
    <property type="project" value="TreeGrafter"/>
</dbReference>
<evidence type="ECO:0000256" key="6">
    <source>
        <dbReference type="ARBA" id="ARBA00023170"/>
    </source>
</evidence>
<dbReference type="AlphaFoldDB" id="A0A2U9BD09"/>
<keyword evidence="7" id="KW-0325">Glycoprotein</keyword>
<dbReference type="EMBL" id="CP026247">
    <property type="protein sequence ID" value="AWP01794.1"/>
    <property type="molecule type" value="Genomic_DNA"/>
</dbReference>
<dbReference type="PANTHER" id="PTHR23037:SF42">
    <property type="entry name" value="CYTOKINE RECEPTOR COMMON SUBUNIT GAMMA ISOFORM X1-RELATED"/>
    <property type="match status" value="1"/>
</dbReference>
<keyword evidence="11" id="KW-1185">Reference proteome</keyword>
<keyword evidence="6" id="KW-0675">Receptor</keyword>
<dbReference type="InterPro" id="IPR013783">
    <property type="entry name" value="Ig-like_fold"/>
</dbReference>